<sequence>MPHAQPIDLRAEAGGGAYDNHPVAAVNDHVVRISTMTEPFYWHLHPDSDESFLVLEGRLRIEFADHAVELDPGQLYTVPKGVAHRTAPAGERSVNLTFEHRDAATIRVEAPA</sequence>
<dbReference type="Proteomes" id="UP000287746">
    <property type="component" value="Unassembled WGS sequence"/>
</dbReference>
<gene>
    <name evidence="2" type="ORF">DAH66_14950</name>
</gene>
<dbReference type="Pfam" id="PF07883">
    <property type="entry name" value="Cupin_2"/>
    <property type="match status" value="1"/>
</dbReference>
<dbReference type="AlphaFoldDB" id="A0A430G0V4"/>
<dbReference type="SUPFAM" id="SSF51182">
    <property type="entry name" value="RmlC-like cupins"/>
    <property type="match status" value="1"/>
</dbReference>
<dbReference type="PANTHER" id="PTHR36114:SF1">
    <property type="entry name" value="16.7 KDA PROTEIN IN WHIE LOCUS"/>
    <property type="match status" value="1"/>
</dbReference>
<dbReference type="RefSeq" id="WP_126004987.1">
    <property type="nucleotide sequence ID" value="NZ_QQYZ01000015.1"/>
</dbReference>
<organism evidence="2 3">
    <name type="scientific">Sphingomonas koreensis</name>
    <dbReference type="NCBI Taxonomy" id="93064"/>
    <lineage>
        <taxon>Bacteria</taxon>
        <taxon>Pseudomonadati</taxon>
        <taxon>Pseudomonadota</taxon>
        <taxon>Alphaproteobacteria</taxon>
        <taxon>Sphingomonadales</taxon>
        <taxon>Sphingomonadaceae</taxon>
        <taxon>Sphingomonas</taxon>
    </lineage>
</organism>
<reference evidence="2 3" key="1">
    <citation type="submission" date="2018-07" db="EMBL/GenBank/DDBJ databases">
        <title>Genomic and Epidemiologic Investigation of an Indolent Hospital Outbreak.</title>
        <authorList>
            <person name="Johnson R.C."/>
            <person name="Deming C."/>
            <person name="Conlan S."/>
            <person name="Zellmer C.J."/>
            <person name="Michelin A.V."/>
            <person name="Lee-Lin S."/>
            <person name="Thomas P.J."/>
            <person name="Park M."/>
            <person name="Weingarten R.A."/>
            <person name="Less J."/>
            <person name="Dekker J.P."/>
            <person name="Frank K.M."/>
            <person name="Musser K.A."/>
            <person name="Mcquiston J.R."/>
            <person name="Henderson D.K."/>
            <person name="Lau A.F."/>
            <person name="Palmore T.N."/>
            <person name="Segre J.A."/>
        </authorList>
    </citation>
    <scope>NUCLEOTIDE SEQUENCE [LARGE SCALE GENOMIC DNA]</scope>
    <source>
        <strain evidence="2 3">SK-CDC1_0717</strain>
    </source>
</reference>
<dbReference type="InterPro" id="IPR052044">
    <property type="entry name" value="PKS_Associated_Protein"/>
</dbReference>
<evidence type="ECO:0000259" key="1">
    <source>
        <dbReference type="Pfam" id="PF07883"/>
    </source>
</evidence>
<accession>A0A430G0V4</accession>
<dbReference type="PANTHER" id="PTHR36114">
    <property type="entry name" value="16.7 KDA PROTEIN IN WHIE LOCUS"/>
    <property type="match status" value="1"/>
</dbReference>
<dbReference type="InterPro" id="IPR011051">
    <property type="entry name" value="RmlC_Cupin_sf"/>
</dbReference>
<name>A0A430G0V4_9SPHN</name>
<dbReference type="InterPro" id="IPR013096">
    <property type="entry name" value="Cupin_2"/>
</dbReference>
<protein>
    <submittedName>
        <fullName evidence="2">Cupin domain-containing protein</fullName>
    </submittedName>
</protein>
<dbReference type="EMBL" id="QQYZ01000015">
    <property type="protein sequence ID" value="RSY80997.1"/>
    <property type="molecule type" value="Genomic_DNA"/>
</dbReference>
<proteinExistence type="predicted"/>
<evidence type="ECO:0000313" key="3">
    <source>
        <dbReference type="Proteomes" id="UP000287746"/>
    </source>
</evidence>
<comment type="caution">
    <text evidence="2">The sequence shown here is derived from an EMBL/GenBank/DDBJ whole genome shotgun (WGS) entry which is preliminary data.</text>
</comment>
<evidence type="ECO:0000313" key="2">
    <source>
        <dbReference type="EMBL" id="RSY80997.1"/>
    </source>
</evidence>
<dbReference type="Gene3D" id="2.60.120.10">
    <property type="entry name" value="Jelly Rolls"/>
    <property type="match status" value="1"/>
</dbReference>
<feature type="domain" description="Cupin type-2" evidence="1">
    <location>
        <begin position="40"/>
        <end position="94"/>
    </location>
</feature>
<dbReference type="InterPro" id="IPR014710">
    <property type="entry name" value="RmlC-like_jellyroll"/>
</dbReference>